<accession>A0A6J5KQB2</accession>
<protein>
    <submittedName>
        <fullName evidence="1">Uncharacterized protein</fullName>
    </submittedName>
</protein>
<reference evidence="1" key="1">
    <citation type="submission" date="2020-04" db="EMBL/GenBank/DDBJ databases">
        <authorList>
            <person name="Chiriac C."/>
            <person name="Salcher M."/>
            <person name="Ghai R."/>
            <person name="Kavagutti S V."/>
        </authorList>
    </citation>
    <scope>NUCLEOTIDE SEQUENCE</scope>
</reference>
<gene>
    <name evidence="1" type="ORF">UFOVP46_7</name>
</gene>
<proteinExistence type="predicted"/>
<sequence length="147" mass="17090">MENYWATKFVPPLAPSQGDVYLYQQFMLDGNTLLLGVTSQLIDLADKALDIDPFTVTDKVIKGDWLTNTYSATNIIGDGCFNLLTMDQCNQLVSMASKHSKRLIIRSFNYRLKEMKIAEHFPKKEDFDVSPNEWLEFEKYTFLIWKF</sequence>
<dbReference type="EMBL" id="LR796174">
    <property type="protein sequence ID" value="CAB4123476.1"/>
    <property type="molecule type" value="Genomic_DNA"/>
</dbReference>
<name>A0A6J5KQB2_9CAUD</name>
<organism evidence="1">
    <name type="scientific">uncultured Caudovirales phage</name>
    <dbReference type="NCBI Taxonomy" id="2100421"/>
    <lineage>
        <taxon>Viruses</taxon>
        <taxon>Duplodnaviria</taxon>
        <taxon>Heunggongvirae</taxon>
        <taxon>Uroviricota</taxon>
        <taxon>Caudoviricetes</taxon>
        <taxon>Peduoviridae</taxon>
        <taxon>Maltschvirus</taxon>
        <taxon>Maltschvirus maltsch</taxon>
    </lineage>
</organism>
<evidence type="ECO:0000313" key="1">
    <source>
        <dbReference type="EMBL" id="CAB4123476.1"/>
    </source>
</evidence>